<dbReference type="WBParaSite" id="HCON_00172420-00001">
    <property type="protein sequence ID" value="HCON_00172420-00001"/>
    <property type="gene ID" value="HCON_00172420"/>
</dbReference>
<evidence type="ECO:0000259" key="5">
    <source>
        <dbReference type="Pfam" id="PF13087"/>
    </source>
</evidence>
<dbReference type="Pfam" id="PF13087">
    <property type="entry name" value="AAA_12"/>
    <property type="match status" value="1"/>
</dbReference>
<reference evidence="7" key="1">
    <citation type="submission" date="2020-12" db="UniProtKB">
        <authorList>
            <consortium name="WormBaseParasite"/>
        </authorList>
    </citation>
    <scope>IDENTIFICATION</scope>
    <source>
        <strain evidence="7">MHco3</strain>
    </source>
</reference>
<evidence type="ECO:0000256" key="1">
    <source>
        <dbReference type="ARBA" id="ARBA00022741"/>
    </source>
</evidence>
<dbReference type="OrthoDB" id="5851052at2759"/>
<evidence type="ECO:0000256" key="4">
    <source>
        <dbReference type="ARBA" id="ARBA00022840"/>
    </source>
</evidence>
<dbReference type="InterPro" id="IPR050534">
    <property type="entry name" value="Coronavir_polyprotein_1ab"/>
</dbReference>
<organism evidence="6 7">
    <name type="scientific">Haemonchus contortus</name>
    <name type="common">Barber pole worm</name>
    <dbReference type="NCBI Taxonomy" id="6289"/>
    <lineage>
        <taxon>Eukaryota</taxon>
        <taxon>Metazoa</taxon>
        <taxon>Ecdysozoa</taxon>
        <taxon>Nematoda</taxon>
        <taxon>Chromadorea</taxon>
        <taxon>Rhabditida</taxon>
        <taxon>Rhabditina</taxon>
        <taxon>Rhabditomorpha</taxon>
        <taxon>Strongyloidea</taxon>
        <taxon>Trichostrongylidae</taxon>
        <taxon>Haemonchus</taxon>
    </lineage>
</organism>
<dbReference type="InterPro" id="IPR027417">
    <property type="entry name" value="P-loop_NTPase"/>
</dbReference>
<evidence type="ECO:0000313" key="6">
    <source>
        <dbReference type="Proteomes" id="UP000025227"/>
    </source>
</evidence>
<proteinExistence type="predicted"/>
<evidence type="ECO:0000313" key="7">
    <source>
        <dbReference type="WBParaSite" id="HCON_00172420-00001"/>
    </source>
</evidence>
<dbReference type="GO" id="GO:0016787">
    <property type="term" value="F:hydrolase activity"/>
    <property type="evidence" value="ECO:0007669"/>
    <property type="project" value="UniProtKB-KW"/>
</dbReference>
<sequence>MAGRGTMDLLLSREIPLAPLVTTFRAHPALNQLPNMLVYEGALVYGTPAHARSRLTRRLLLPNPRVPFVFVDVWGTSRTSHTRSHFNDDKAQCCEDIILGLFSRDIPAAAIGVITFYKEQCSRLREFTNKHGVALHTVDSVQGREMDVAIVLTTRTDVDAATGDFLNEIKRIHVAIIRCKHGQFVLDSVRASRTLHHWNLILQWAQSHDVVIEPAALPDIFA</sequence>
<dbReference type="Gene3D" id="3.40.50.300">
    <property type="entry name" value="P-loop containing nucleotide triphosphate hydrolases"/>
    <property type="match status" value="1"/>
</dbReference>
<dbReference type="PANTHER" id="PTHR43788">
    <property type="entry name" value="DNA2/NAM7 HELICASE FAMILY MEMBER"/>
    <property type="match status" value="1"/>
</dbReference>
<dbReference type="SUPFAM" id="SSF52540">
    <property type="entry name" value="P-loop containing nucleoside triphosphate hydrolases"/>
    <property type="match status" value="1"/>
</dbReference>
<dbReference type="CDD" id="cd18808">
    <property type="entry name" value="SF1_C_Upf1"/>
    <property type="match status" value="1"/>
</dbReference>
<evidence type="ECO:0000256" key="2">
    <source>
        <dbReference type="ARBA" id="ARBA00022801"/>
    </source>
</evidence>
<keyword evidence="3" id="KW-0347">Helicase</keyword>
<dbReference type="InterPro" id="IPR047187">
    <property type="entry name" value="SF1_C_Upf1"/>
</dbReference>
<dbReference type="AlphaFoldDB" id="A0A7I4Z2B4"/>
<dbReference type="InterPro" id="IPR041679">
    <property type="entry name" value="DNA2/NAM7-like_C"/>
</dbReference>
<name>A0A7I4Z2B4_HAECO</name>
<dbReference type="OMA" id="NEQSDRR"/>
<dbReference type="GO" id="GO:0043139">
    <property type="term" value="F:5'-3' DNA helicase activity"/>
    <property type="evidence" value="ECO:0007669"/>
    <property type="project" value="TreeGrafter"/>
</dbReference>
<accession>A0A7I4Z2B4</accession>
<keyword evidence="1" id="KW-0547">Nucleotide-binding</keyword>
<feature type="domain" description="DNA2/NAM7 helicase-like C-terminal" evidence="5">
    <location>
        <begin position="15"/>
        <end position="186"/>
    </location>
</feature>
<protein>
    <submittedName>
        <fullName evidence="7">AAA_12 domain-containing protein</fullName>
    </submittedName>
</protein>
<keyword evidence="2" id="KW-0378">Hydrolase</keyword>
<dbReference type="Proteomes" id="UP000025227">
    <property type="component" value="Unplaced"/>
</dbReference>
<keyword evidence="6" id="KW-1185">Reference proteome</keyword>
<keyword evidence="4" id="KW-0067">ATP-binding</keyword>
<dbReference type="GO" id="GO:0005524">
    <property type="term" value="F:ATP binding"/>
    <property type="evidence" value="ECO:0007669"/>
    <property type="project" value="UniProtKB-KW"/>
</dbReference>
<evidence type="ECO:0000256" key="3">
    <source>
        <dbReference type="ARBA" id="ARBA00022806"/>
    </source>
</evidence>
<dbReference type="PANTHER" id="PTHR43788:SF16">
    <property type="entry name" value="HELICASE WITH ZINC FINGER 2"/>
    <property type="match status" value="1"/>
</dbReference>